<proteinExistence type="predicted"/>
<sequence>MGRAVRWRLLKAHCGSPKSGSDSFSPDKQKMNGHEGVLCLLDRLPFDLEGLVTATRQEAIRSPHGNPSNLERKSNSFRIVKKSSRRWELFKIYTC</sequence>
<keyword evidence="2" id="KW-1185">Reference proteome</keyword>
<protein>
    <submittedName>
        <fullName evidence="1">Uncharacterized protein</fullName>
    </submittedName>
</protein>
<accession>A0A168W4I5</accession>
<gene>
    <name evidence="1" type="ORF">ABE65_014220</name>
</gene>
<evidence type="ECO:0000313" key="2">
    <source>
        <dbReference type="Proteomes" id="UP000076623"/>
    </source>
</evidence>
<dbReference type="AlphaFoldDB" id="A0A168W4I5"/>
<evidence type="ECO:0000313" key="1">
    <source>
        <dbReference type="EMBL" id="ANC77885.1"/>
    </source>
</evidence>
<reference evidence="1 2" key="1">
    <citation type="submission" date="2016-04" db="EMBL/GenBank/DDBJ databases">
        <title>Complete genome sequence of Fictibacillus phosphorivorans G25-29, a strain toxic to nematodes.</title>
        <authorList>
            <person name="Zheng Z."/>
        </authorList>
    </citation>
    <scope>NUCLEOTIDE SEQUENCE [LARGE SCALE GENOMIC DNA]</scope>
    <source>
        <strain evidence="1 2">G25-29</strain>
    </source>
</reference>
<organism evidence="1 2">
    <name type="scientific">Fictibacillus phosphorivorans</name>
    <dbReference type="NCBI Taxonomy" id="1221500"/>
    <lineage>
        <taxon>Bacteria</taxon>
        <taxon>Bacillati</taxon>
        <taxon>Bacillota</taxon>
        <taxon>Bacilli</taxon>
        <taxon>Bacillales</taxon>
        <taxon>Fictibacillaceae</taxon>
        <taxon>Fictibacillus</taxon>
    </lineage>
</organism>
<name>A0A168W4I5_9BACL</name>
<dbReference type="EMBL" id="CP015378">
    <property type="protein sequence ID" value="ANC77885.1"/>
    <property type="molecule type" value="Genomic_DNA"/>
</dbReference>
<dbReference type="KEGG" id="fpn:ABE65_014220"/>
<dbReference type="Proteomes" id="UP000076623">
    <property type="component" value="Chromosome"/>
</dbReference>